<dbReference type="RefSeq" id="WP_243859586.1">
    <property type="nucleotide sequence ID" value="NZ_FOWW01000005.1"/>
</dbReference>
<sequence>MNGGTDSTDHQTLPGHRSGRHRRGHGAGGWTPAVPAQSRGGRHVAPDDPLEATIRGSFPVAFLRDGYADHPHTTTEPHRHGGHHSISGELPVAPQARLAPLVPSAVIGRPVGGEDTAGHDRVLADPTNPTEPTEPIDTADLADRDPDRPTVRRTRITLTAPPEPPAYAEVDEDDARVYAAPVPDGLSTFDLGTVPASVTPPKSWRKAAWFATVSSGGVVVALLLAGSLLVEPPGNPHSQAINGWTERGGQPLLEGEELADESDTIRRSPESGTSSPADADPTTDWSPLPGSPGPRASSSAPVARTPGPSAAPSPTSEQRAKPRKPPPTKAKRAYAPPKHFMSMDPKTMADRSEFYLNEVTENPAAAHEVTTGELAAGGPEGLRRRHGHVAYYEVKEIYVDPNEGYTVNTVEVTHPDGSKSTQRRTLVFGDDTKIQRDGG</sequence>
<dbReference type="AlphaFoldDB" id="A0A1I5WY03"/>
<evidence type="ECO:0000313" key="2">
    <source>
        <dbReference type="EMBL" id="SFQ24397.1"/>
    </source>
</evidence>
<feature type="compositionally biased region" description="Basic residues" evidence="1">
    <location>
        <begin position="321"/>
        <end position="332"/>
    </location>
</feature>
<name>A0A1I5WY03_9PSEU</name>
<feature type="compositionally biased region" description="Basic and acidic residues" evidence="1">
    <location>
        <begin position="430"/>
        <end position="439"/>
    </location>
</feature>
<dbReference type="Proteomes" id="UP000198727">
    <property type="component" value="Unassembled WGS sequence"/>
</dbReference>
<accession>A0A1I5WY03</accession>
<feature type="region of interest" description="Disordered" evidence="1">
    <location>
        <begin position="411"/>
        <end position="439"/>
    </location>
</feature>
<evidence type="ECO:0000256" key="1">
    <source>
        <dbReference type="SAM" id="MobiDB-lite"/>
    </source>
</evidence>
<proteinExistence type="predicted"/>
<protein>
    <submittedName>
        <fullName evidence="2">Uncharacterized protein</fullName>
    </submittedName>
</protein>
<gene>
    <name evidence="2" type="ORF">SAMN05421810_105326</name>
</gene>
<dbReference type="EMBL" id="FOWW01000005">
    <property type="protein sequence ID" value="SFQ24397.1"/>
    <property type="molecule type" value="Genomic_DNA"/>
</dbReference>
<evidence type="ECO:0000313" key="3">
    <source>
        <dbReference type="Proteomes" id="UP000198727"/>
    </source>
</evidence>
<feature type="compositionally biased region" description="Low complexity" evidence="1">
    <location>
        <begin position="293"/>
        <end position="316"/>
    </location>
</feature>
<organism evidence="2 3">
    <name type="scientific">Amycolatopsis arida</name>
    <dbReference type="NCBI Taxonomy" id="587909"/>
    <lineage>
        <taxon>Bacteria</taxon>
        <taxon>Bacillati</taxon>
        <taxon>Actinomycetota</taxon>
        <taxon>Actinomycetes</taxon>
        <taxon>Pseudonocardiales</taxon>
        <taxon>Pseudonocardiaceae</taxon>
        <taxon>Amycolatopsis</taxon>
    </lineage>
</organism>
<reference evidence="3" key="1">
    <citation type="submission" date="2016-10" db="EMBL/GenBank/DDBJ databases">
        <authorList>
            <person name="Varghese N."/>
            <person name="Submissions S."/>
        </authorList>
    </citation>
    <scope>NUCLEOTIDE SEQUENCE [LARGE SCALE GENOMIC DNA]</scope>
    <source>
        <strain evidence="3">CGMCC 4.5579</strain>
    </source>
</reference>
<feature type="region of interest" description="Disordered" evidence="1">
    <location>
        <begin position="113"/>
        <end position="148"/>
    </location>
</feature>
<keyword evidence="3" id="KW-1185">Reference proteome</keyword>
<feature type="region of interest" description="Disordered" evidence="1">
    <location>
        <begin position="257"/>
        <end position="344"/>
    </location>
</feature>
<dbReference type="STRING" id="587909.SAMN05421810_105326"/>
<feature type="region of interest" description="Disordered" evidence="1">
    <location>
        <begin position="1"/>
        <end position="46"/>
    </location>
</feature>